<feature type="signal peptide" evidence="1">
    <location>
        <begin position="1"/>
        <end position="23"/>
    </location>
</feature>
<feature type="chain" id="PRO_5016591121" evidence="1">
    <location>
        <begin position="24"/>
        <end position="156"/>
    </location>
</feature>
<proteinExistence type="predicted"/>
<evidence type="ECO:0000313" key="2">
    <source>
        <dbReference type="EMBL" id="SUU85523.1"/>
    </source>
</evidence>
<evidence type="ECO:0000313" key="3">
    <source>
        <dbReference type="Proteomes" id="UP000254343"/>
    </source>
</evidence>
<dbReference type="RefSeq" id="WP_002716349.1">
    <property type="nucleotide sequence ID" value="NZ_UFSI01000001.1"/>
</dbReference>
<reference evidence="2 3" key="1">
    <citation type="submission" date="2018-06" db="EMBL/GenBank/DDBJ databases">
        <authorList>
            <consortium name="Pathogen Informatics"/>
            <person name="Doyle S."/>
        </authorList>
    </citation>
    <scope>NUCLEOTIDE SEQUENCE [LARGE SCALE GENOMIC DNA]</scope>
    <source>
        <strain evidence="2 3">NCTC12722</strain>
    </source>
</reference>
<name>A0A380WAS8_AFIFE</name>
<dbReference type="AlphaFoldDB" id="A0A380WAS8"/>
<organism evidence="2 3">
    <name type="scientific">Afipia felis</name>
    <name type="common">Cat scratch disease bacillus</name>
    <dbReference type="NCBI Taxonomy" id="1035"/>
    <lineage>
        <taxon>Bacteria</taxon>
        <taxon>Pseudomonadati</taxon>
        <taxon>Pseudomonadota</taxon>
        <taxon>Alphaproteobacteria</taxon>
        <taxon>Hyphomicrobiales</taxon>
        <taxon>Nitrobacteraceae</taxon>
        <taxon>Afipia</taxon>
    </lineage>
</organism>
<sequence length="156" mass="16008">MSKIWLSAIALVSLVATALPASAQNRGVRAGGLTCTSGTTVGMIIGSRQNLRCTFHSNRTRKNYSYTGTVRRFGLDVGVTSGARFVWAVFAPVSHVGRASLRGNYVGASGSASFGPGVGANVLIGGSNNAISLQPLSVEGRTGVNLALGVANLSLR</sequence>
<dbReference type="EMBL" id="UIGB01000001">
    <property type="protein sequence ID" value="SUU85523.1"/>
    <property type="molecule type" value="Genomic_DNA"/>
</dbReference>
<evidence type="ECO:0000256" key="1">
    <source>
        <dbReference type="SAM" id="SignalP"/>
    </source>
</evidence>
<protein>
    <submittedName>
        <fullName evidence="2">Protein of uncharacterized function (DUF992)</fullName>
    </submittedName>
</protein>
<dbReference type="Proteomes" id="UP000254343">
    <property type="component" value="Unassembled WGS sequence"/>
</dbReference>
<dbReference type="OrthoDB" id="7362478at2"/>
<dbReference type="InterPro" id="IPR009333">
    <property type="entry name" value="DUF992"/>
</dbReference>
<keyword evidence="1" id="KW-0732">Signal</keyword>
<gene>
    <name evidence="2" type="ORF">NCTC12722_02736</name>
</gene>
<accession>A0A380WAS8</accession>
<dbReference type="Pfam" id="PF06186">
    <property type="entry name" value="DUF992"/>
    <property type="match status" value="1"/>
</dbReference>